<keyword evidence="5" id="KW-0255">Endonuclease</keyword>
<dbReference type="GO" id="GO:0009307">
    <property type="term" value="P:DNA restriction-modification system"/>
    <property type="evidence" value="ECO:0007669"/>
    <property type="project" value="UniProtKB-KW"/>
</dbReference>
<dbReference type="OrthoDB" id="3197085at2"/>
<dbReference type="REBASE" id="274727">
    <property type="entry name" value="S.LspWR13ORF7240P"/>
</dbReference>
<evidence type="ECO:0000259" key="4">
    <source>
        <dbReference type="Pfam" id="PF01420"/>
    </source>
</evidence>
<proteinExistence type="inferred from homology"/>
<evidence type="ECO:0000256" key="3">
    <source>
        <dbReference type="ARBA" id="ARBA00023125"/>
    </source>
</evidence>
<comment type="similarity">
    <text evidence="1">Belongs to the type-I restriction system S methylase family.</text>
</comment>
<reference evidence="6" key="1">
    <citation type="submission" date="2018-09" db="EMBL/GenBank/DDBJ databases">
        <title>Genome sequencing of strain 2DFWR-13.</title>
        <authorList>
            <person name="Heo J."/>
            <person name="Kim S.-J."/>
            <person name="Kwon S.-W."/>
        </authorList>
    </citation>
    <scope>NUCLEOTIDE SEQUENCE [LARGE SCALE GENOMIC DNA]</scope>
    <source>
        <strain evidence="6">2DFWR-13</strain>
    </source>
</reference>
<dbReference type="PANTHER" id="PTHR30408:SF12">
    <property type="entry name" value="TYPE I RESTRICTION ENZYME MJAVIII SPECIFICITY SUBUNIT"/>
    <property type="match status" value="1"/>
</dbReference>
<dbReference type="AlphaFoldDB" id="A0A387B6U6"/>
<sequence length="386" mass="41637">MTVVTLGEVAEINPPARPVPPEQQVSFVGLAELDAISACAIPLRSRRFADVSKGYTVFENADLLAARITPSWENGKVGIAELDHAIGVGSTEFHVIRPGERLDRRFALHLLRQPGVRMTGAARMTGSAGQRRVPAAFLRDLQFVMPPLDEQRRIAAILDAADSIRAKRRALLTQLGSLTLATFRDLFGGSSSPTQHLGDLAEITSGVTKGRKTTGPTIEVPYLAVANVQAGALALDTVKTIPATTDEIERFRLVDGDLVLTEGGDPDKLGRGTVWRNEIPLAIHQNHIFRVRITTDLRSDFAAAYISSPSGRSYFLKVAKQTTGIATINKGQLSRFPMLVPPLAEQDAFAARAAAIDAERARVERALAADDELFASLQSRAFSGGL</sequence>
<protein>
    <submittedName>
        <fullName evidence="5">Restriction endonuclease subunit S</fullName>
    </submittedName>
</protein>
<keyword evidence="5" id="KW-0378">Hydrolase</keyword>
<name>A0A387B6U6_9MICO</name>
<organism evidence="5 6">
    <name type="scientific">Protaetiibacter intestinalis</name>
    <dbReference type="NCBI Taxonomy" id="2419774"/>
    <lineage>
        <taxon>Bacteria</taxon>
        <taxon>Bacillati</taxon>
        <taxon>Actinomycetota</taxon>
        <taxon>Actinomycetes</taxon>
        <taxon>Micrococcales</taxon>
        <taxon>Microbacteriaceae</taxon>
        <taxon>Protaetiibacter</taxon>
    </lineage>
</organism>
<dbReference type="Gene3D" id="3.90.220.20">
    <property type="entry name" value="DNA methylase specificity domains"/>
    <property type="match status" value="2"/>
</dbReference>
<dbReference type="GO" id="GO:0004519">
    <property type="term" value="F:endonuclease activity"/>
    <property type="evidence" value="ECO:0007669"/>
    <property type="project" value="UniProtKB-KW"/>
</dbReference>
<dbReference type="InterPro" id="IPR052021">
    <property type="entry name" value="Type-I_RS_S_subunit"/>
</dbReference>
<dbReference type="InterPro" id="IPR044946">
    <property type="entry name" value="Restrct_endonuc_typeI_TRD_sf"/>
</dbReference>
<keyword evidence="6" id="KW-1185">Reference proteome</keyword>
<accession>A0A387B6U6</accession>
<feature type="domain" description="Type I restriction modification DNA specificity" evidence="4">
    <location>
        <begin position="3"/>
        <end position="169"/>
    </location>
</feature>
<evidence type="ECO:0000256" key="2">
    <source>
        <dbReference type="ARBA" id="ARBA00022747"/>
    </source>
</evidence>
<evidence type="ECO:0000313" key="5">
    <source>
        <dbReference type="EMBL" id="AYF98067.1"/>
    </source>
</evidence>
<dbReference type="GO" id="GO:0003677">
    <property type="term" value="F:DNA binding"/>
    <property type="evidence" value="ECO:0007669"/>
    <property type="project" value="UniProtKB-KW"/>
</dbReference>
<dbReference type="PANTHER" id="PTHR30408">
    <property type="entry name" value="TYPE-1 RESTRICTION ENZYME ECOKI SPECIFICITY PROTEIN"/>
    <property type="match status" value="1"/>
</dbReference>
<dbReference type="Pfam" id="PF01420">
    <property type="entry name" value="Methylase_S"/>
    <property type="match status" value="1"/>
</dbReference>
<evidence type="ECO:0000313" key="6">
    <source>
        <dbReference type="Proteomes" id="UP000278886"/>
    </source>
</evidence>
<keyword evidence="2" id="KW-0680">Restriction system</keyword>
<dbReference type="Proteomes" id="UP000278886">
    <property type="component" value="Chromosome"/>
</dbReference>
<keyword evidence="3" id="KW-0238">DNA-binding</keyword>
<dbReference type="InterPro" id="IPR000055">
    <property type="entry name" value="Restrct_endonuc_typeI_TRD"/>
</dbReference>
<dbReference type="CDD" id="cd17253">
    <property type="entry name" value="RMtype1_S_Eco933I-TRD2-CR2_like"/>
    <property type="match status" value="1"/>
</dbReference>
<dbReference type="KEGG" id="lyd:D7I47_07235"/>
<keyword evidence="5" id="KW-0540">Nuclease</keyword>
<dbReference type="RefSeq" id="WP_120762415.1">
    <property type="nucleotide sequence ID" value="NZ_CP032630.1"/>
</dbReference>
<gene>
    <name evidence="5" type="ORF">D7I47_07235</name>
</gene>
<dbReference type="SUPFAM" id="SSF116734">
    <property type="entry name" value="DNA methylase specificity domain"/>
    <property type="match status" value="2"/>
</dbReference>
<dbReference type="CDD" id="cd17260">
    <property type="entry name" value="RMtype1_S_EcoEI-TRD1-CR1_like"/>
    <property type="match status" value="1"/>
</dbReference>
<dbReference type="EMBL" id="CP032630">
    <property type="protein sequence ID" value="AYF98067.1"/>
    <property type="molecule type" value="Genomic_DNA"/>
</dbReference>
<evidence type="ECO:0000256" key="1">
    <source>
        <dbReference type="ARBA" id="ARBA00010923"/>
    </source>
</evidence>